<dbReference type="GO" id="GO:0032259">
    <property type="term" value="P:methylation"/>
    <property type="evidence" value="ECO:0007669"/>
    <property type="project" value="UniProtKB-KW"/>
</dbReference>
<keyword evidence="3 5" id="KW-0489">Methyltransferase</keyword>
<comment type="function">
    <text evidence="5">S-adenosyl-L-methionine-dependent protein-lysine N-methyltransferase that trimethylates elongation factor 1-alpha at 'Lys-79'.</text>
</comment>
<dbReference type="OrthoDB" id="206354at2759"/>
<dbReference type="InterPro" id="IPR041370">
    <property type="entry name" value="Mlase_EEF1AKMT1/ZCCHC4"/>
</dbReference>
<accession>A0A2V1E8P8</accession>
<reference evidence="6 7" key="1">
    <citation type="journal article" date="2018" name="Sci. Rep.">
        <title>Comparative genomics provides insights into the lifestyle and reveals functional heterogeneity of dark septate endophytic fungi.</title>
        <authorList>
            <person name="Knapp D.G."/>
            <person name="Nemeth J.B."/>
            <person name="Barry K."/>
            <person name="Hainaut M."/>
            <person name="Henrissat B."/>
            <person name="Johnson J."/>
            <person name="Kuo A."/>
            <person name="Lim J.H.P."/>
            <person name="Lipzen A."/>
            <person name="Nolan M."/>
            <person name="Ohm R.A."/>
            <person name="Tamas L."/>
            <person name="Grigoriev I.V."/>
            <person name="Spatafora J.W."/>
            <person name="Nagy L.G."/>
            <person name="Kovacs G.M."/>
        </authorList>
    </citation>
    <scope>NUCLEOTIDE SEQUENCE [LARGE SCALE GENOMIC DNA]</scope>
    <source>
        <strain evidence="6 7">DSE2036</strain>
    </source>
</reference>
<dbReference type="GO" id="GO:0016279">
    <property type="term" value="F:protein-lysine N-methyltransferase activity"/>
    <property type="evidence" value="ECO:0007669"/>
    <property type="project" value="UniProtKB-UniRule"/>
</dbReference>
<evidence type="ECO:0000256" key="1">
    <source>
        <dbReference type="ARBA" id="ARBA00004496"/>
    </source>
</evidence>
<dbReference type="GO" id="GO:0005737">
    <property type="term" value="C:cytoplasm"/>
    <property type="evidence" value="ECO:0007669"/>
    <property type="project" value="UniProtKB-SubCell"/>
</dbReference>
<protein>
    <recommendedName>
        <fullName evidence="5">Protein-lysine N-methyltransferase EFM5</fullName>
        <ecNumber evidence="5">2.1.1.-</ecNumber>
    </recommendedName>
    <alternativeName>
        <fullName evidence="5">Elongation factor methyltransferase 5</fullName>
    </alternativeName>
</protein>
<proteinExistence type="inferred from homology"/>
<organism evidence="6 7">
    <name type="scientific">Periconia macrospinosa</name>
    <dbReference type="NCBI Taxonomy" id="97972"/>
    <lineage>
        <taxon>Eukaryota</taxon>
        <taxon>Fungi</taxon>
        <taxon>Dikarya</taxon>
        <taxon>Ascomycota</taxon>
        <taxon>Pezizomycotina</taxon>
        <taxon>Dothideomycetes</taxon>
        <taxon>Pleosporomycetidae</taxon>
        <taxon>Pleosporales</taxon>
        <taxon>Massarineae</taxon>
        <taxon>Periconiaceae</taxon>
        <taxon>Periconia</taxon>
    </lineage>
</organism>
<dbReference type="STRING" id="97972.A0A2V1E8P8"/>
<gene>
    <name evidence="5" type="primary">EFM5</name>
    <name evidence="6" type="ORF">DM02DRAFT_649247</name>
</gene>
<comment type="subcellular location">
    <subcellularLocation>
        <location evidence="1 5">Cytoplasm</location>
    </subcellularLocation>
</comment>
<dbReference type="Pfam" id="PF10237">
    <property type="entry name" value="N6-adenineMlase"/>
    <property type="match status" value="1"/>
</dbReference>
<dbReference type="EC" id="2.1.1.-" evidence="5"/>
<keyword evidence="7" id="KW-1185">Reference proteome</keyword>
<dbReference type="EMBL" id="KZ805306">
    <property type="protein sequence ID" value="PVI06901.1"/>
    <property type="molecule type" value="Genomic_DNA"/>
</dbReference>
<evidence type="ECO:0000256" key="4">
    <source>
        <dbReference type="ARBA" id="ARBA00022679"/>
    </source>
</evidence>
<evidence type="ECO:0000256" key="3">
    <source>
        <dbReference type="ARBA" id="ARBA00022603"/>
    </source>
</evidence>
<sequence>MGSIIDDDDDIPQLSSFALEALQGFYTERDQREKQFEDLKAHAEDDFKGIDGVKLSMEAFTEDWNASQFWYHDDTATTLARKLLDGATDATRIAVISAPSVFIQVKNLLASEEYTARPKISLLEFDQRFAVFPEFVPYDFQTPFKLPGEFKGAFDRVILDPPFLSQDCQTKAALTVRWMAKSWTSVGDMEEKGFRLIVCTGERMEELITKLYAKVGTRTTSFEPRHAKGLSNEFRCYANFECKDWSWA</sequence>
<dbReference type="PANTHER" id="PTHR13200">
    <property type="entry name" value="EEF1A LYSINE METHYLTRANSFERASE 1"/>
    <property type="match status" value="1"/>
</dbReference>
<dbReference type="AlphaFoldDB" id="A0A2V1E8P8"/>
<evidence type="ECO:0000256" key="5">
    <source>
        <dbReference type="HAMAP-Rule" id="MF_03187"/>
    </source>
</evidence>
<dbReference type="HAMAP" id="MF_03187">
    <property type="entry name" value="Methyltr_EFM5"/>
    <property type="match status" value="1"/>
</dbReference>
<dbReference type="InterPro" id="IPR019369">
    <property type="entry name" value="Efm5/EEF1AKMT1"/>
</dbReference>
<keyword evidence="2 5" id="KW-0963">Cytoplasm</keyword>
<keyword evidence="4 5" id="KW-0808">Transferase</keyword>
<evidence type="ECO:0000313" key="6">
    <source>
        <dbReference type="EMBL" id="PVI06901.1"/>
    </source>
</evidence>
<dbReference type="PANTHER" id="PTHR13200:SF0">
    <property type="entry name" value="EEF1A LYSINE METHYLTRANSFERASE 1"/>
    <property type="match status" value="1"/>
</dbReference>
<dbReference type="Proteomes" id="UP000244855">
    <property type="component" value="Unassembled WGS sequence"/>
</dbReference>
<evidence type="ECO:0000313" key="7">
    <source>
        <dbReference type="Proteomes" id="UP000244855"/>
    </source>
</evidence>
<comment type="similarity">
    <text evidence="5">Belongs to the class I-like SAM-binding methyltransferase superfamily. EFM5 family.</text>
</comment>
<evidence type="ECO:0000256" key="2">
    <source>
        <dbReference type="ARBA" id="ARBA00022490"/>
    </source>
</evidence>
<name>A0A2V1E8P8_9PLEO</name>